<dbReference type="Pfam" id="PF21810">
    <property type="entry name" value="DUF6880"/>
    <property type="match status" value="1"/>
</dbReference>
<accession>A0ABS5II50</accession>
<sequence>MASKTTLNAKNLEVLGAARLAELLIEISTGDAAAKRRLRMELAGKGSPGELAKEIRKRLTSIARSQSFIDWRSVRAIAGDLETQRQAIVEKVAKADTTEALELLWRFMALATSIFERSDDGSGTIIGIFHDACEDIGHVAALAKVNPIAFADRVFDALVVNNYGQYDGLIGIAAPALGPSGLEHLKQRMIDLSNQPVKRPADKDRRAIGWGSGGTIYEDEIAERSRLSTVSLALKDIADAQGDVDSFIGQYDEKTRKVPKIAAEIGKRLLAAGRAEEALAFIDAAEHRKSDSWDWPDFEWEDARIEVLDVLGRPEEAQAARWGCFERSLSADHLRAYLKRLPDFDDVEAEEKALDYAQRSRNLMQALFFLVSWPALGRAANLVIQRAAELDGDQYEFLPRAADTLAAKHPLAATLVLRALIDFALTHSRSSRYKHTARHFLECSSLSSAIRDFGAFETHDDYAARLRREHAKKASFWSLIP</sequence>
<dbReference type="RefSeq" id="WP_211552026.1">
    <property type="nucleotide sequence ID" value="NZ_JAGTUF010000038.1"/>
</dbReference>
<reference evidence="1 2" key="1">
    <citation type="submission" date="2021-04" db="EMBL/GenBank/DDBJ databases">
        <title>Magnetospirillum sulfuroxidans sp. nov., a facultative chemolithoautotrophic sulfur-oxidizing alphaproteobacterium isolated from freshwater sediment and proposals for Paramagetospirillum gen. nov., and Magnetospirillaceae fam. nov.</title>
        <authorList>
            <person name="Koziaeva V."/>
            <person name="Geelhoed J.S."/>
            <person name="Sorokin D.Y."/>
            <person name="Grouzdev D.S."/>
        </authorList>
    </citation>
    <scope>NUCLEOTIDE SEQUENCE [LARGE SCALE GENOMIC DNA]</scope>
    <source>
        <strain evidence="1 2">J10</strain>
    </source>
</reference>
<dbReference type="EMBL" id="JAGTUF010000038">
    <property type="protein sequence ID" value="MBR9973887.1"/>
    <property type="molecule type" value="Genomic_DNA"/>
</dbReference>
<dbReference type="Proteomes" id="UP000680714">
    <property type="component" value="Unassembled WGS sequence"/>
</dbReference>
<organism evidence="1 2">
    <name type="scientific">Magnetospirillum sulfuroxidans</name>
    <dbReference type="NCBI Taxonomy" id="611300"/>
    <lineage>
        <taxon>Bacteria</taxon>
        <taxon>Pseudomonadati</taxon>
        <taxon>Pseudomonadota</taxon>
        <taxon>Alphaproteobacteria</taxon>
        <taxon>Rhodospirillales</taxon>
        <taxon>Rhodospirillaceae</taxon>
        <taxon>Magnetospirillum</taxon>
    </lineage>
</organism>
<name>A0ABS5II50_9PROT</name>
<proteinExistence type="predicted"/>
<dbReference type="InterPro" id="IPR049245">
    <property type="entry name" value="DUF6880"/>
</dbReference>
<gene>
    <name evidence="1" type="ORF">KEC16_19350</name>
</gene>
<evidence type="ECO:0000313" key="1">
    <source>
        <dbReference type="EMBL" id="MBR9973887.1"/>
    </source>
</evidence>
<keyword evidence="2" id="KW-1185">Reference proteome</keyword>
<comment type="caution">
    <text evidence="1">The sequence shown here is derived from an EMBL/GenBank/DDBJ whole genome shotgun (WGS) entry which is preliminary data.</text>
</comment>
<protein>
    <submittedName>
        <fullName evidence="1">Uncharacterized protein</fullName>
    </submittedName>
</protein>
<evidence type="ECO:0000313" key="2">
    <source>
        <dbReference type="Proteomes" id="UP000680714"/>
    </source>
</evidence>